<proteinExistence type="predicted"/>
<reference evidence="6" key="1">
    <citation type="submission" date="2022-11" db="UniProtKB">
        <authorList>
            <consortium name="WormBaseParasite"/>
        </authorList>
    </citation>
    <scope>IDENTIFICATION</scope>
</reference>
<keyword evidence="5" id="KW-1185">Reference proteome</keyword>
<dbReference type="InterPro" id="IPR013083">
    <property type="entry name" value="Znf_RING/FYVE/PHD"/>
</dbReference>
<keyword evidence="3" id="KW-0862">Zinc</keyword>
<feature type="region of interest" description="Disordered" evidence="4">
    <location>
        <begin position="171"/>
        <end position="226"/>
    </location>
</feature>
<feature type="region of interest" description="Disordered" evidence="4">
    <location>
        <begin position="245"/>
        <end position="325"/>
    </location>
</feature>
<protein>
    <submittedName>
        <fullName evidence="6">RING-type domain-containing protein</fullName>
    </submittedName>
</protein>
<feature type="compositionally biased region" description="Basic and acidic residues" evidence="4">
    <location>
        <begin position="171"/>
        <end position="182"/>
    </location>
</feature>
<dbReference type="GO" id="GO:0008270">
    <property type="term" value="F:zinc ion binding"/>
    <property type="evidence" value="ECO:0007669"/>
    <property type="project" value="UniProtKB-KW"/>
</dbReference>
<dbReference type="Proteomes" id="UP000887566">
    <property type="component" value="Unplaced"/>
</dbReference>
<dbReference type="PROSITE" id="PS00518">
    <property type="entry name" value="ZF_RING_1"/>
    <property type="match status" value="1"/>
</dbReference>
<evidence type="ECO:0000256" key="4">
    <source>
        <dbReference type="SAM" id="MobiDB-lite"/>
    </source>
</evidence>
<evidence type="ECO:0000313" key="5">
    <source>
        <dbReference type="Proteomes" id="UP000887566"/>
    </source>
</evidence>
<dbReference type="InterPro" id="IPR017907">
    <property type="entry name" value="Znf_RING_CS"/>
</dbReference>
<keyword evidence="1" id="KW-0479">Metal-binding</keyword>
<organism evidence="5 6">
    <name type="scientific">Plectus sambesii</name>
    <dbReference type="NCBI Taxonomy" id="2011161"/>
    <lineage>
        <taxon>Eukaryota</taxon>
        <taxon>Metazoa</taxon>
        <taxon>Ecdysozoa</taxon>
        <taxon>Nematoda</taxon>
        <taxon>Chromadorea</taxon>
        <taxon>Plectida</taxon>
        <taxon>Plectina</taxon>
        <taxon>Plectoidea</taxon>
        <taxon>Plectidae</taxon>
        <taxon>Plectus</taxon>
    </lineage>
</organism>
<evidence type="ECO:0000256" key="3">
    <source>
        <dbReference type="ARBA" id="ARBA00022833"/>
    </source>
</evidence>
<keyword evidence="2" id="KW-0863">Zinc-finger</keyword>
<accession>A0A914USD4</accession>
<dbReference type="Gene3D" id="3.30.40.10">
    <property type="entry name" value="Zinc/RING finger domain, C3HC4 (zinc finger)"/>
    <property type="match status" value="1"/>
</dbReference>
<sequence length="325" mass="35973">MAFAETLAAADSFIAALCCQKKQCTSAVDLQMITSCKHSFCNSCIMRMQVKLMPSCDLCGIPLEGKDIRPARLAMELRSHCLALRDAIANLDMTRELNDQTMLNETLLAIDPDEARRTVDEFCMSQMYQESPATSKCDLQMEVDGAGEEAHSINEAHSTHSSVQLFSSLASREEQMVMDEQKCPPAEHSTSPPPPPASKSNTKKTKTTRSSATRQQDDNCPLQPENVVFGEPHYQFFSKKPSKTYLHATKRERSESLQQPMKLDGEYSLTQHLLDEGAPNSPMNIKPSMVNDGQPAALPVKSSDFEPSASNVPSNGNKRETRKKP</sequence>
<evidence type="ECO:0000256" key="1">
    <source>
        <dbReference type="ARBA" id="ARBA00022723"/>
    </source>
</evidence>
<dbReference type="WBParaSite" id="PSAMB.scaffold12150size2921.g34670.t1">
    <property type="protein sequence ID" value="PSAMB.scaffold12150size2921.g34670.t1"/>
    <property type="gene ID" value="PSAMB.scaffold12150size2921.g34670"/>
</dbReference>
<dbReference type="SUPFAM" id="SSF57850">
    <property type="entry name" value="RING/U-box"/>
    <property type="match status" value="1"/>
</dbReference>
<evidence type="ECO:0000256" key="2">
    <source>
        <dbReference type="ARBA" id="ARBA00022771"/>
    </source>
</evidence>
<name>A0A914USD4_9BILA</name>
<dbReference type="AlphaFoldDB" id="A0A914USD4"/>
<evidence type="ECO:0000313" key="6">
    <source>
        <dbReference type="WBParaSite" id="PSAMB.scaffold12150size2921.g34670.t1"/>
    </source>
</evidence>